<feature type="region of interest" description="Disordered" evidence="1">
    <location>
        <begin position="1"/>
        <end position="59"/>
    </location>
</feature>
<name>A0AAD1WL68_PELCU</name>
<proteinExistence type="predicted"/>
<reference evidence="2" key="1">
    <citation type="submission" date="2022-03" db="EMBL/GenBank/DDBJ databases">
        <authorList>
            <person name="Alioto T."/>
            <person name="Alioto T."/>
            <person name="Gomez Garrido J."/>
        </authorList>
    </citation>
    <scope>NUCLEOTIDE SEQUENCE</scope>
</reference>
<keyword evidence="3" id="KW-1185">Reference proteome</keyword>
<evidence type="ECO:0000313" key="2">
    <source>
        <dbReference type="EMBL" id="CAH2311930.1"/>
    </source>
</evidence>
<dbReference type="EMBL" id="OW240919">
    <property type="protein sequence ID" value="CAH2311930.1"/>
    <property type="molecule type" value="Genomic_DNA"/>
</dbReference>
<gene>
    <name evidence="2" type="ORF">PECUL_23A050665</name>
</gene>
<protein>
    <submittedName>
        <fullName evidence="2">Uncharacterized protein</fullName>
    </submittedName>
</protein>
<accession>A0AAD1WL68</accession>
<dbReference type="Proteomes" id="UP001295444">
    <property type="component" value="Chromosome 08"/>
</dbReference>
<feature type="compositionally biased region" description="Basic residues" evidence="1">
    <location>
        <begin position="31"/>
        <end position="40"/>
    </location>
</feature>
<feature type="region of interest" description="Disordered" evidence="1">
    <location>
        <begin position="79"/>
        <end position="106"/>
    </location>
</feature>
<dbReference type="AlphaFoldDB" id="A0AAD1WL68"/>
<sequence length="106" mass="11810">MAAADSSTLSAPAPRSPFEPSLHHLPCQRASSKRIPHKYSPRSGRVRNPQPAMVTPRWGQVQKARNEIVLQRVTAKRTYTTTSAVPPRPPSLTWGDLPHTDEHLRS</sequence>
<evidence type="ECO:0000256" key="1">
    <source>
        <dbReference type="SAM" id="MobiDB-lite"/>
    </source>
</evidence>
<evidence type="ECO:0000313" key="3">
    <source>
        <dbReference type="Proteomes" id="UP001295444"/>
    </source>
</evidence>
<feature type="compositionally biased region" description="Polar residues" evidence="1">
    <location>
        <begin position="1"/>
        <end position="10"/>
    </location>
</feature>
<organism evidence="2 3">
    <name type="scientific">Pelobates cultripes</name>
    <name type="common">Western spadefoot toad</name>
    <dbReference type="NCBI Taxonomy" id="61616"/>
    <lineage>
        <taxon>Eukaryota</taxon>
        <taxon>Metazoa</taxon>
        <taxon>Chordata</taxon>
        <taxon>Craniata</taxon>
        <taxon>Vertebrata</taxon>
        <taxon>Euteleostomi</taxon>
        <taxon>Amphibia</taxon>
        <taxon>Batrachia</taxon>
        <taxon>Anura</taxon>
        <taxon>Pelobatoidea</taxon>
        <taxon>Pelobatidae</taxon>
        <taxon>Pelobates</taxon>
    </lineage>
</organism>